<dbReference type="KEGG" id="psai:C3B54_111772"/>
<dbReference type="PANTHER" id="PTHR12001">
    <property type="entry name" value="GERANYLGERANYL PYROPHOSPHATE SYNTHASE"/>
    <property type="match status" value="1"/>
</dbReference>
<dbReference type="PROSITE" id="PS00444">
    <property type="entry name" value="POLYPRENYL_SYNTHASE_2"/>
    <property type="match status" value="1"/>
</dbReference>
<comment type="similarity">
    <text evidence="2 6">Belongs to the FPP/GGPP synthase family.</text>
</comment>
<dbReference type="Gene3D" id="1.10.600.10">
    <property type="entry name" value="Farnesyl Diphosphate Synthase"/>
    <property type="match status" value="1"/>
</dbReference>
<organism evidence="7 8">
    <name type="scientific">Pontimonas salivibrio</name>
    <dbReference type="NCBI Taxonomy" id="1159327"/>
    <lineage>
        <taxon>Bacteria</taxon>
        <taxon>Bacillati</taxon>
        <taxon>Actinomycetota</taxon>
        <taxon>Actinomycetes</taxon>
        <taxon>Micrococcales</taxon>
        <taxon>Microbacteriaceae</taxon>
        <taxon>Pontimonas</taxon>
    </lineage>
</organism>
<dbReference type="AlphaFoldDB" id="A0A2L2BSN4"/>
<keyword evidence="4" id="KW-0479">Metal-binding</keyword>
<dbReference type="EMBL" id="CP026923">
    <property type="protein sequence ID" value="AVG24694.1"/>
    <property type="molecule type" value="Genomic_DNA"/>
</dbReference>
<dbReference type="GO" id="GO:0046872">
    <property type="term" value="F:metal ion binding"/>
    <property type="evidence" value="ECO:0007669"/>
    <property type="project" value="UniProtKB-KW"/>
</dbReference>
<sequence>MVTATPASELDGAPRGRGSKFLSGGQALFASSEQKDVARALDKGLDAIESGLGAELSYTHEIADAVSRYLFDAGGKRIRPLLTLLTAQWGEGATDQVITAAQVIELTHLATLYHDDVMDEAVKRRGVTAAQKVWTNSIAILAGDLLFARAGSLGVGLGGDAMRRQTDTFERLVVGQMRETVGPKEGEDPIEHYLGVLADKTGSLIALSGEFGVTLSGAPVEYVPAIQGFGEHIGVAFQLVDDVIDLSADEEETGKKAGTDVRRGVATLPMLLLEKRAENHASDNELLETLRKGATGDLSEEEFSEAISSLRHHQVTTDTTEEARKVADKAIAHLAELPEGVVTDALERFAHQVVERTQ</sequence>
<protein>
    <submittedName>
        <fullName evidence="7">Nona/decaprenyl diphosphate synthase</fullName>
    </submittedName>
</protein>
<evidence type="ECO:0000256" key="6">
    <source>
        <dbReference type="RuleBase" id="RU004466"/>
    </source>
</evidence>
<keyword evidence="5" id="KW-0460">Magnesium</keyword>
<dbReference type="InterPro" id="IPR033749">
    <property type="entry name" value="Polyprenyl_synt_CS"/>
</dbReference>
<comment type="cofactor">
    <cofactor evidence="1">
        <name>Mg(2+)</name>
        <dbReference type="ChEBI" id="CHEBI:18420"/>
    </cofactor>
</comment>
<dbReference type="Proteomes" id="UP000243077">
    <property type="component" value="Chromosome"/>
</dbReference>
<dbReference type="PANTHER" id="PTHR12001:SF69">
    <property type="entry name" value="ALL TRANS-POLYPRENYL-DIPHOSPHATE SYNTHASE PDSS1"/>
    <property type="match status" value="1"/>
</dbReference>
<evidence type="ECO:0000256" key="5">
    <source>
        <dbReference type="ARBA" id="ARBA00022842"/>
    </source>
</evidence>
<evidence type="ECO:0000256" key="3">
    <source>
        <dbReference type="ARBA" id="ARBA00022679"/>
    </source>
</evidence>
<proteinExistence type="inferred from homology"/>
<reference evidence="7 8" key="1">
    <citation type="submission" date="2018-02" db="EMBL/GenBank/DDBJ databases">
        <title>Complete genome of the streamlined marine actinobacterium Pontimonas salivibrio CL-TW6 adapted to coastal planktonic lifestype.</title>
        <authorList>
            <person name="Cho B.C."/>
            <person name="Hardies S.C."/>
            <person name="Jang G.I."/>
            <person name="Hwang C.Y."/>
        </authorList>
    </citation>
    <scope>NUCLEOTIDE SEQUENCE [LARGE SCALE GENOMIC DNA]</scope>
    <source>
        <strain evidence="7 8">CL-TW6</strain>
    </source>
</reference>
<evidence type="ECO:0000256" key="2">
    <source>
        <dbReference type="ARBA" id="ARBA00006706"/>
    </source>
</evidence>
<dbReference type="SFLD" id="SFLDG01017">
    <property type="entry name" value="Polyprenyl_Transferase_Like"/>
    <property type="match status" value="1"/>
</dbReference>
<dbReference type="SUPFAM" id="SSF48576">
    <property type="entry name" value="Terpenoid synthases"/>
    <property type="match status" value="1"/>
</dbReference>
<keyword evidence="3 6" id="KW-0808">Transferase</keyword>
<dbReference type="InterPro" id="IPR008949">
    <property type="entry name" value="Isoprenoid_synthase_dom_sf"/>
</dbReference>
<dbReference type="Pfam" id="PF00348">
    <property type="entry name" value="polyprenyl_synt"/>
    <property type="match status" value="1"/>
</dbReference>
<evidence type="ECO:0000256" key="4">
    <source>
        <dbReference type="ARBA" id="ARBA00022723"/>
    </source>
</evidence>
<evidence type="ECO:0000313" key="8">
    <source>
        <dbReference type="Proteomes" id="UP000243077"/>
    </source>
</evidence>
<accession>A0A2L2BSN4</accession>
<dbReference type="GO" id="GO:0008299">
    <property type="term" value="P:isoprenoid biosynthetic process"/>
    <property type="evidence" value="ECO:0007669"/>
    <property type="project" value="InterPro"/>
</dbReference>
<evidence type="ECO:0000313" key="7">
    <source>
        <dbReference type="EMBL" id="AVG24694.1"/>
    </source>
</evidence>
<dbReference type="SFLD" id="SFLDS00005">
    <property type="entry name" value="Isoprenoid_Synthase_Type_I"/>
    <property type="match status" value="1"/>
</dbReference>
<gene>
    <name evidence="7" type="ORF">C3B54_111772</name>
</gene>
<dbReference type="InterPro" id="IPR000092">
    <property type="entry name" value="Polyprenyl_synt"/>
</dbReference>
<keyword evidence="8" id="KW-1185">Reference proteome</keyword>
<name>A0A2L2BSN4_9MICO</name>
<evidence type="ECO:0000256" key="1">
    <source>
        <dbReference type="ARBA" id="ARBA00001946"/>
    </source>
</evidence>
<dbReference type="CDD" id="cd00685">
    <property type="entry name" value="Trans_IPPS_HT"/>
    <property type="match status" value="1"/>
</dbReference>
<dbReference type="GO" id="GO:0004659">
    <property type="term" value="F:prenyltransferase activity"/>
    <property type="evidence" value="ECO:0007669"/>
    <property type="project" value="InterPro"/>
</dbReference>